<feature type="region of interest" description="Disordered" evidence="5">
    <location>
        <begin position="2143"/>
        <end position="2162"/>
    </location>
</feature>
<dbReference type="Pfam" id="PF00353">
    <property type="entry name" value="HemolysinCabind"/>
    <property type="match status" value="1"/>
</dbReference>
<dbReference type="GO" id="GO:0030001">
    <property type="term" value="P:metal ion transport"/>
    <property type="evidence" value="ECO:0007669"/>
    <property type="project" value="TreeGrafter"/>
</dbReference>
<feature type="compositionally biased region" description="Low complexity" evidence="5">
    <location>
        <begin position="1984"/>
        <end position="2003"/>
    </location>
</feature>
<dbReference type="Pfam" id="PF17803">
    <property type="entry name" value="Cadherin_4"/>
    <property type="match status" value="4"/>
</dbReference>
<dbReference type="PANTHER" id="PTHR11878:SF65">
    <property type="entry name" value="NA_CA-EXCHANGE PROTEIN, ISOFORM G"/>
    <property type="match status" value="1"/>
</dbReference>
<keyword evidence="4" id="KW-0406">Ion transport</keyword>
<dbReference type="RefSeq" id="WP_200787352.1">
    <property type="nucleotide sequence ID" value="NZ_JAEDAO010000001.1"/>
</dbReference>
<feature type="compositionally biased region" description="Low complexity" evidence="5">
    <location>
        <begin position="2052"/>
        <end position="2067"/>
    </location>
</feature>
<keyword evidence="2" id="KW-0677">Repeat</keyword>
<evidence type="ECO:0000256" key="2">
    <source>
        <dbReference type="ARBA" id="ARBA00022737"/>
    </source>
</evidence>
<dbReference type="InterPro" id="IPR010221">
    <property type="entry name" value="VCBS_dom"/>
</dbReference>
<dbReference type="Gene3D" id="2.60.40.2030">
    <property type="match status" value="5"/>
</dbReference>
<evidence type="ECO:0000259" key="6">
    <source>
        <dbReference type="PROSITE" id="PS50268"/>
    </source>
</evidence>
<sequence length="2430" mass="237740">MPINPISFANTPQAGDDSYAFLEDQLSAGNVLVLDVMANDLGGKAKTLYSIDNGDVLADLLTRDPGLVTAWESTAEGNLIRINAGKIEYKLGAGVDLNALDQGDAYLDSFRYAIQMANGAVSWATVNLNLQGQNDGPSAKADSATTTEDHAVTIDVLANDVDADASHSFTLLSVTAPDGRGSANIVDGKVVFDPGTAFNQLAVGETTTVALTYVMQDEHGAQSNSTVTVTITGTNDGPTAVADTSSTDEDNSVTVNVLANDTDPDTSDSLTVTAASVATGLGSATTDGAGVTFNPGTAYNYLAVGETADVVVSYAISDGQGGTSNSNVAITITGTNDGPTAVADTSSTDEDNSVTVNVLANDTDPDTSDSLTVTSASVTTGLGSATTDGASVTFNPGSAYNYLADGESADVVVSYSISDGHGGTSNSNVAITITGTNDGPTAVADTSSTDEDNSVTVNVVANDTDPDTSDSLTVTSASVTTGLGSATTDGAGVTYNPGTAYNYLADGESADVVVSYSISDGHGGTSNSNVAITVTGTNDEVLVSASSVTAGTVFEDTPAGHVASGAIDFSDVDLSDTHQAAFVAAAGNTTALGTFALGAVSEAADAATGSVRWTYTLDDTSAQSLAANQSVTETYTVTLDDQNGDTTTQDVTVTITGTNDEVLVSGAVDTGAVAEDGTASASGTVNFTDVDLTDVHLVTSAQTSSDYTASMGTFTAEKTADTTGSGTGGVVSWSYAIDNDAAQALANGQAVHEVHTITVNDQNGDTTTQDVTVTITGVNDDVLVSGAVATGAVAEDGTASASGSMNFTDADLTDVHLVTSAQTSSDYAASMGTFTAEKTADTTGSGTGGVVSWSYAIDNDAAQALANGQAVHEVHTITVNDQNGDTTTQDVTVTITGTNDEVLVSGAVATGAVEENGTAQAVGTVNFTDVDLADDHVVTSAVLSSSYGTPLGTFTTLETSDTTGTGTGGVVNWTYDIDNTAAHQLAYGQVATEVHRITIDDQSGDTVTQDVTITVTGTSLPTASVAVAPASVQEDGATNLAYTVTLDHASAFDTTVNYTMGGTATAGSDYAAPTGSIVIAAGDTTGTIRIDPTADGTYEADETVVLTLTGGSTNSQAIGLSATNASATGTITNDDAVPTASVAVAPASVLEDGATNLTYTVSLDHASAFDTTVNYAMGGTATSGTDYAAPTGSIVIAAGDTTGTITIDPAADTTYEANETVVLALTGGSTNSQAIGLSATNASATGTITNDDAVPTASVAVSPASVLEDGATNLTYTVTLDHASAFATTVNYTTGGTATSGTDYAAPTGSIVIAAGDTTGTVTIDPTADTTYEANETVVLSLTGGSTNSQAIGISATNSSATGTITNDDAVPTASVTIPPPNAVTEDGATNLTYNVTLDHASAFATTVNYTMGGTATSGTDYAAPTGSIVIAAGNTTGTVTIDPTADTTYEANETVVLALTGGTTNSQAIGLSGTNSSATGTITNDDAVPTASVAVSPASMNEDASGVMTYTVSLNRASAFATTVNFTLSGTATNPGDYTPSTTGSVVIAAGATSATVTVDPTVDTVVEPNETVVMTLTGGTTNGQAISLGTAVATGTILNDDVADTTPPTLDMTANPPNVPSGNTTTVTFQFSEAVSGFTFADVTINSGTATAANFTKVDADTYTLLVTRNAGGNSPLTVSVASGSYTDLAGNLGGGASVEVRRDPSNNLTATTVNLAFAALAMQDDLLVPTGDQPIATDSTTSDGESPDSMTALLGVQAEDPSASSSVWNEQPSSADTAALALASEAPLPPPGPVDIVGANALDATAAETALPAPVVSPESGAATQVATSDNSHNIIIGDATGITGVSIADKGLPASSTTSEDSASGTTTAASEADAQDPGAPVVVADAQPDSVETGTSTPATDADLPAGSATSSSGGAETSPTAPQPPLQASDASLQPQDAARVATPDSSPEVIGNDAASSTPVVDASSTLPGDQSVDDQATGVNSGTATATGAGPAPVSDAGATPATNPEVPLSGIASASTGSADSADHADAVPLASGSSPETLTGEPPVTSTPAPAPSVAPTGASDGASDPPVAQAGALLPSGAPVAPAGSPTSAASLESGTSTIAIEAGLPPSPAPDSGVATSAPAAAVSVPVSDASLSQDGAQVTTPESSSNVIGIDTATPVVAASPGSTVPAGDQTTTANTGTVEASGSATVAVDPSGTGGIGSTDATVATGGASIASSTDGTAGTSSTSSTGTASADATSTVSGTTGTAAASDGAPTAQVSLGNAAGQAASNEQVAAPKDAPVAAAAPDTAPTTPGTGAAVNTAGSTDDVIAGTSGADFLTGGAGSDTFVWHAGELGAVDTITDFTAGEHGDVLAIGALLNGYSAGSDLSQFVHVTESAGGTMVSIDPTGHGEFHDLVLLQGVTGVDPGTLMGHITPYPLA</sequence>
<dbReference type="InterPro" id="IPR002126">
    <property type="entry name" value="Cadherin-like_dom"/>
</dbReference>
<protein>
    <submittedName>
        <fullName evidence="7">VCBS domain-containing protein</fullName>
    </submittedName>
</protein>
<dbReference type="Pfam" id="PF03160">
    <property type="entry name" value="Calx-beta"/>
    <property type="match status" value="3"/>
</dbReference>
<dbReference type="SUPFAM" id="SSF51120">
    <property type="entry name" value="beta-Roll"/>
    <property type="match status" value="1"/>
</dbReference>
<keyword evidence="3" id="KW-0106">Calcium</keyword>
<feature type="compositionally biased region" description="Low complexity" evidence="5">
    <location>
        <begin position="2081"/>
        <end position="2103"/>
    </location>
</feature>
<dbReference type="GO" id="GO:0007154">
    <property type="term" value="P:cell communication"/>
    <property type="evidence" value="ECO:0007669"/>
    <property type="project" value="InterPro"/>
</dbReference>
<evidence type="ECO:0000313" key="7">
    <source>
        <dbReference type="EMBL" id="MBK0392414.1"/>
    </source>
</evidence>
<feature type="region of interest" description="Disordered" evidence="5">
    <location>
        <begin position="2172"/>
        <end position="2311"/>
    </location>
</feature>
<feature type="compositionally biased region" description="Polar residues" evidence="5">
    <location>
        <begin position="1895"/>
        <end position="1904"/>
    </location>
</feature>
<evidence type="ECO:0000256" key="5">
    <source>
        <dbReference type="SAM" id="MobiDB-lite"/>
    </source>
</evidence>
<proteinExistence type="predicted"/>
<dbReference type="GO" id="GO:0007156">
    <property type="term" value="P:homophilic cell adhesion via plasma membrane adhesion molecules"/>
    <property type="evidence" value="ECO:0007669"/>
    <property type="project" value="InterPro"/>
</dbReference>
<dbReference type="EMBL" id="JAEDAO010000001">
    <property type="protein sequence ID" value="MBK0392414.1"/>
    <property type="molecule type" value="Genomic_DNA"/>
</dbReference>
<evidence type="ECO:0000313" key="8">
    <source>
        <dbReference type="Proteomes" id="UP000617041"/>
    </source>
</evidence>
<feature type="domain" description="Cadherin" evidence="6">
    <location>
        <begin position="545"/>
        <end position="668"/>
    </location>
</feature>
<dbReference type="GO" id="GO:0016020">
    <property type="term" value="C:membrane"/>
    <property type="evidence" value="ECO:0007669"/>
    <property type="project" value="InterPro"/>
</dbReference>
<feature type="compositionally biased region" description="Polar residues" evidence="5">
    <location>
        <begin position="1961"/>
        <end position="1976"/>
    </location>
</feature>
<dbReference type="InterPro" id="IPR019960">
    <property type="entry name" value="T1SS_VCA0849"/>
</dbReference>
<dbReference type="InterPro" id="IPR001343">
    <property type="entry name" value="Hemolysn_Ca-bd"/>
</dbReference>
<dbReference type="InterPro" id="IPR003644">
    <property type="entry name" value="Calx_beta"/>
</dbReference>
<dbReference type="PANTHER" id="PTHR11878">
    <property type="entry name" value="SODIUM/CALCIUM EXCHANGER"/>
    <property type="match status" value="1"/>
</dbReference>
<keyword evidence="1" id="KW-0732">Signal</keyword>
<evidence type="ECO:0000256" key="3">
    <source>
        <dbReference type="ARBA" id="ARBA00022837"/>
    </source>
</evidence>
<dbReference type="SUPFAM" id="SSF141072">
    <property type="entry name" value="CalX-like"/>
    <property type="match status" value="5"/>
</dbReference>
<dbReference type="NCBIfam" id="TIGR01965">
    <property type="entry name" value="VCBS_repeat"/>
    <property type="match status" value="7"/>
</dbReference>
<feature type="compositionally biased region" description="Polar residues" evidence="5">
    <location>
        <begin position="2146"/>
        <end position="2160"/>
    </location>
</feature>
<feature type="compositionally biased region" description="Polar residues" evidence="5">
    <location>
        <begin position="2182"/>
        <end position="2198"/>
    </location>
</feature>
<evidence type="ECO:0000256" key="1">
    <source>
        <dbReference type="ARBA" id="ARBA00022729"/>
    </source>
</evidence>
<organism evidence="7 8">
    <name type="scientific">Ramlibacter algicola</name>
    <dbReference type="NCBI Taxonomy" id="2795217"/>
    <lineage>
        <taxon>Bacteria</taxon>
        <taxon>Pseudomonadati</taxon>
        <taxon>Pseudomonadota</taxon>
        <taxon>Betaproteobacteria</taxon>
        <taxon>Burkholderiales</taxon>
        <taxon>Comamonadaceae</taxon>
        <taxon>Ramlibacter</taxon>
    </lineage>
</organism>
<feature type="compositionally biased region" description="Low complexity" evidence="5">
    <location>
        <begin position="1858"/>
        <end position="1877"/>
    </location>
</feature>
<dbReference type="PROSITE" id="PS00330">
    <property type="entry name" value="HEMOLYSIN_CALCIUM"/>
    <property type="match status" value="1"/>
</dbReference>
<keyword evidence="4" id="KW-0813">Transport</keyword>
<reference evidence="7" key="1">
    <citation type="submission" date="2020-12" db="EMBL/GenBank/DDBJ databases">
        <title>Ramlibacter sp. nov., isolated from a freshwater alga, Cryptomonas.</title>
        <authorList>
            <person name="Kim H.M."/>
            <person name="Jeon C.O."/>
        </authorList>
    </citation>
    <scope>NUCLEOTIDE SEQUENCE</scope>
    <source>
        <strain evidence="7">CrO1</strain>
    </source>
</reference>
<dbReference type="SMART" id="SM00237">
    <property type="entry name" value="Calx_beta"/>
    <property type="match status" value="5"/>
</dbReference>
<keyword evidence="8" id="KW-1185">Reference proteome</keyword>
<dbReference type="InterPro" id="IPR018511">
    <property type="entry name" value="Hemolysin-typ_Ca-bd_CS"/>
</dbReference>
<accession>A0A934Q182</accession>
<dbReference type="Proteomes" id="UP000617041">
    <property type="component" value="Unassembled WGS sequence"/>
</dbReference>
<name>A0A934Q182_9BURK</name>
<feature type="region of interest" description="Disordered" evidence="5">
    <location>
        <begin position="1856"/>
        <end position="2104"/>
    </location>
</feature>
<gene>
    <name evidence="7" type="ORF">I8E28_07410</name>
</gene>
<dbReference type="InterPro" id="IPR051171">
    <property type="entry name" value="CaCA"/>
</dbReference>
<dbReference type="NCBIfam" id="NF012211">
    <property type="entry name" value="tand_rpt_95"/>
    <property type="match status" value="4"/>
</dbReference>
<dbReference type="PROSITE" id="PS50268">
    <property type="entry name" value="CADHERIN_2"/>
    <property type="match status" value="1"/>
</dbReference>
<feature type="compositionally biased region" description="Low complexity" evidence="5">
    <location>
        <begin position="2284"/>
        <end position="2311"/>
    </location>
</feature>
<dbReference type="InterPro" id="IPR011049">
    <property type="entry name" value="Serralysin-like_metalloprot_C"/>
</dbReference>
<evidence type="ECO:0000256" key="4">
    <source>
        <dbReference type="ARBA" id="ARBA00023065"/>
    </source>
</evidence>
<dbReference type="InterPro" id="IPR038081">
    <property type="entry name" value="CalX-like_sf"/>
</dbReference>
<feature type="compositionally biased region" description="Low complexity" evidence="5">
    <location>
        <begin position="2215"/>
        <end position="2267"/>
    </location>
</feature>
<dbReference type="GO" id="GO:0005509">
    <property type="term" value="F:calcium ion binding"/>
    <property type="evidence" value="ECO:0007669"/>
    <property type="project" value="InterPro"/>
</dbReference>
<feature type="region of interest" description="Disordered" evidence="5">
    <location>
        <begin position="1733"/>
        <end position="1752"/>
    </location>
</feature>
<feature type="compositionally biased region" description="Low complexity" evidence="5">
    <location>
        <begin position="1910"/>
        <end position="1926"/>
    </location>
</feature>
<dbReference type="NCBIfam" id="TIGR03661">
    <property type="entry name" value="T1SS_VCA0849"/>
    <property type="match status" value="1"/>
</dbReference>
<dbReference type="InterPro" id="IPR040853">
    <property type="entry name" value="RapA2_cadherin-like"/>
</dbReference>
<comment type="caution">
    <text evidence="7">The sequence shown here is derived from an EMBL/GenBank/DDBJ whole genome shotgun (WGS) entry which is preliminary data.</text>
</comment>